<organism evidence="1 2">
    <name type="scientific">Protopolystoma xenopodis</name>
    <dbReference type="NCBI Taxonomy" id="117903"/>
    <lineage>
        <taxon>Eukaryota</taxon>
        <taxon>Metazoa</taxon>
        <taxon>Spiralia</taxon>
        <taxon>Lophotrochozoa</taxon>
        <taxon>Platyhelminthes</taxon>
        <taxon>Monogenea</taxon>
        <taxon>Polyopisthocotylea</taxon>
        <taxon>Polystomatidea</taxon>
        <taxon>Polystomatidae</taxon>
        <taxon>Protopolystoma</taxon>
    </lineage>
</organism>
<sequence length="162" mass="17432">MAPSAFSSFACSQQPSFIQTCIEPIVPFKPSAPSSTALSSCNTLKPTSDSLQTSLTLKQPDITPTQLISIPPISIESSSSVKESATSDFGSIWREDASRLNISLDNLGKGFAAMELRPTLNMLQQQSKNSGLSFSPDAGTRKKDLSGNFAILFYNPLFIYAN</sequence>
<gene>
    <name evidence="1" type="ORF">PXEA_LOCUS8242</name>
</gene>
<name>A0A3S5AF06_9PLAT</name>
<keyword evidence="2" id="KW-1185">Reference proteome</keyword>
<dbReference type="EMBL" id="CAAALY010022384">
    <property type="protein sequence ID" value="VEL14802.1"/>
    <property type="molecule type" value="Genomic_DNA"/>
</dbReference>
<reference evidence="1" key="1">
    <citation type="submission" date="2018-11" db="EMBL/GenBank/DDBJ databases">
        <authorList>
            <consortium name="Pathogen Informatics"/>
        </authorList>
    </citation>
    <scope>NUCLEOTIDE SEQUENCE</scope>
</reference>
<protein>
    <submittedName>
        <fullName evidence="1">Uncharacterized protein</fullName>
    </submittedName>
</protein>
<accession>A0A3S5AF06</accession>
<comment type="caution">
    <text evidence="1">The sequence shown here is derived from an EMBL/GenBank/DDBJ whole genome shotgun (WGS) entry which is preliminary data.</text>
</comment>
<dbReference type="AlphaFoldDB" id="A0A3S5AF06"/>
<evidence type="ECO:0000313" key="2">
    <source>
        <dbReference type="Proteomes" id="UP000784294"/>
    </source>
</evidence>
<dbReference type="Proteomes" id="UP000784294">
    <property type="component" value="Unassembled WGS sequence"/>
</dbReference>
<evidence type="ECO:0000313" key="1">
    <source>
        <dbReference type="EMBL" id="VEL14802.1"/>
    </source>
</evidence>
<proteinExistence type="predicted"/>